<dbReference type="Proteomes" id="UP000271468">
    <property type="component" value="Unassembled WGS sequence"/>
</dbReference>
<reference evidence="3 4" key="1">
    <citation type="submission" date="2018-08" db="EMBL/GenBank/DDBJ databases">
        <title>Recombination of ecologically and evolutionarily significant loci maintains genetic cohesion in the Pseudomonas syringae species complex.</title>
        <authorList>
            <person name="Dillon M."/>
            <person name="Thakur S."/>
            <person name="Almeida R.N.D."/>
            <person name="Weir B.S."/>
            <person name="Guttman D.S."/>
        </authorList>
    </citation>
    <scope>NUCLEOTIDE SEQUENCE [LARGE SCALE GENOMIC DNA]</scope>
    <source>
        <strain evidence="3 4">ICMP 12341</strain>
    </source>
</reference>
<feature type="transmembrane region" description="Helical" evidence="1">
    <location>
        <begin position="387"/>
        <end position="409"/>
    </location>
</feature>
<feature type="domain" description="Heparan-alpha-glucosaminide N-acetyltransferase catalytic" evidence="2">
    <location>
        <begin position="83"/>
        <end position="295"/>
    </location>
</feature>
<dbReference type="InterPro" id="IPR012429">
    <property type="entry name" value="HGSNAT_cat"/>
</dbReference>
<dbReference type="EMBL" id="RBOV01000003">
    <property type="protein sequence ID" value="RMN15455.1"/>
    <property type="molecule type" value="Genomic_DNA"/>
</dbReference>
<dbReference type="PANTHER" id="PTHR40407:SF1">
    <property type="entry name" value="HEPARAN-ALPHA-GLUCOSAMINIDE N-ACETYLTRANSFERASE CATALYTIC DOMAIN-CONTAINING PROTEIN"/>
    <property type="match status" value="1"/>
</dbReference>
<feature type="transmembrane region" description="Helical" evidence="1">
    <location>
        <begin position="301"/>
        <end position="318"/>
    </location>
</feature>
<gene>
    <name evidence="3" type="ORF">ALQ65_100195</name>
</gene>
<name>A0A3M3JZK4_9PSED</name>
<keyword evidence="1" id="KW-0812">Transmembrane</keyword>
<organism evidence="3 4">
    <name type="scientific">Pseudomonas syringae pv. coriandricola</name>
    <dbReference type="NCBI Taxonomy" id="264453"/>
    <lineage>
        <taxon>Bacteria</taxon>
        <taxon>Pseudomonadati</taxon>
        <taxon>Pseudomonadota</taxon>
        <taxon>Gammaproteobacteria</taxon>
        <taxon>Pseudomonadales</taxon>
        <taxon>Pseudomonadaceae</taxon>
        <taxon>Pseudomonas</taxon>
    </lineage>
</organism>
<evidence type="ECO:0000259" key="2">
    <source>
        <dbReference type="Pfam" id="PF07786"/>
    </source>
</evidence>
<feature type="transmembrane region" description="Helical" evidence="1">
    <location>
        <begin position="217"/>
        <end position="233"/>
    </location>
</feature>
<feature type="transmembrane region" description="Helical" evidence="1">
    <location>
        <begin position="164"/>
        <end position="186"/>
    </location>
</feature>
<dbReference type="PANTHER" id="PTHR40407">
    <property type="entry name" value="MEMBRANE PROTEIN-LIKE PROTEIN"/>
    <property type="match status" value="1"/>
</dbReference>
<keyword evidence="1" id="KW-1133">Transmembrane helix</keyword>
<dbReference type="Pfam" id="PF07786">
    <property type="entry name" value="HGSNAT_cat"/>
    <property type="match status" value="1"/>
</dbReference>
<dbReference type="AlphaFoldDB" id="A0A3M3JZK4"/>
<feature type="transmembrane region" description="Helical" evidence="1">
    <location>
        <begin position="348"/>
        <end position="366"/>
    </location>
</feature>
<evidence type="ECO:0000256" key="1">
    <source>
        <dbReference type="SAM" id="Phobius"/>
    </source>
</evidence>
<evidence type="ECO:0000313" key="4">
    <source>
        <dbReference type="Proteomes" id="UP000271468"/>
    </source>
</evidence>
<sequence>MSAGEHLGVGVFRRCGTHQHRPGARLQGTAERVLKQRCAPVASGKLQAASLRLAALNNWQPPNNGPESFMTTAVQPTRAPASRLRSIDALRGLIILFMLLDHVRETFFLHRQVLDPMDITTTEPELFFSRTLAHLCAPLFVLLTGLSAYLYGEKYQGRSDVSAFLLKRGLFLIALEFTFVSFAWTFEFPPTVIYLQVIWAIGLSMVALSLMVFLPRWALVVIGVVIIAGHNLLDSLHFDVESAMHIPWAILHDRGWIEVSDNLRFRTSYPLLPWIGIIALGYAAGPWFVAGYNAAKRRKNLWTCGLGALLGFVVLRMINGYGEKPWSVGETTMQTVMSFFNITKYPPSLLFISLTLGIGMLILIGFERSQEKSWLRPLVVLGSAPMFFYLLHLYVLKILYLIALAIWGANQGKYFGFDHMWGVWLTSVALAVVLFPAVRWFSALKARRRDISWLKYL</sequence>
<accession>A0A3M3JZK4</accession>
<feature type="transmembrane region" description="Helical" evidence="1">
    <location>
        <begin position="131"/>
        <end position="152"/>
    </location>
</feature>
<keyword evidence="1" id="KW-0472">Membrane</keyword>
<feature type="transmembrane region" description="Helical" evidence="1">
    <location>
        <begin position="192"/>
        <end position="210"/>
    </location>
</feature>
<comment type="caution">
    <text evidence="3">The sequence shown here is derived from an EMBL/GenBank/DDBJ whole genome shotgun (WGS) entry which is preliminary data.</text>
</comment>
<feature type="transmembrane region" description="Helical" evidence="1">
    <location>
        <begin position="271"/>
        <end position="289"/>
    </location>
</feature>
<feature type="transmembrane region" description="Helical" evidence="1">
    <location>
        <begin position="421"/>
        <end position="441"/>
    </location>
</feature>
<proteinExistence type="predicted"/>
<protein>
    <submittedName>
        <fullName evidence="3">Membrane protein</fullName>
    </submittedName>
</protein>
<evidence type="ECO:0000313" key="3">
    <source>
        <dbReference type="EMBL" id="RMN15455.1"/>
    </source>
</evidence>